<dbReference type="InterPro" id="IPR000322">
    <property type="entry name" value="Glyco_hydro_31_TIM"/>
</dbReference>
<dbReference type="InterPro" id="IPR017853">
    <property type="entry name" value="GH"/>
</dbReference>
<evidence type="ECO:0000259" key="4">
    <source>
        <dbReference type="Pfam" id="PF13802"/>
    </source>
</evidence>
<dbReference type="Pfam" id="PF01055">
    <property type="entry name" value="Glyco_hydro_31_2nd"/>
    <property type="match status" value="1"/>
</dbReference>
<dbReference type="InterPro" id="IPR051816">
    <property type="entry name" value="Glycosyl_Hydrolase_31"/>
</dbReference>
<dbReference type="OrthoDB" id="176168at2"/>
<dbReference type="InterPro" id="IPR011013">
    <property type="entry name" value="Gal_mutarotase_sf_dom"/>
</dbReference>
<protein>
    <submittedName>
        <fullName evidence="7">Alpha-D-xyloside xylohydrolase</fullName>
    </submittedName>
</protein>
<dbReference type="PANTHER" id="PTHR43863:SF2">
    <property type="entry name" value="MALTASE-GLUCOAMYLASE"/>
    <property type="match status" value="1"/>
</dbReference>
<dbReference type="InterPro" id="IPR013780">
    <property type="entry name" value="Glyco_hydro_b"/>
</dbReference>
<keyword evidence="8" id="KW-1185">Reference proteome</keyword>
<dbReference type="Gene3D" id="2.60.40.1180">
    <property type="entry name" value="Golgi alpha-mannosidase II"/>
    <property type="match status" value="2"/>
</dbReference>
<name>A0A1M4Y4Z0_9BACT</name>
<dbReference type="SUPFAM" id="SSF51445">
    <property type="entry name" value="(Trans)glycosidases"/>
    <property type="match status" value="1"/>
</dbReference>
<reference evidence="7 8" key="1">
    <citation type="submission" date="2016-11" db="EMBL/GenBank/DDBJ databases">
        <authorList>
            <person name="Jaros S."/>
            <person name="Januszkiewicz K."/>
            <person name="Wedrychowicz H."/>
        </authorList>
    </citation>
    <scope>NUCLEOTIDE SEQUENCE [LARGE SCALE GENOMIC DNA]</scope>
    <source>
        <strain evidence="7 8">DSM 26910</strain>
    </source>
</reference>
<accession>A0A1M4Y4Z0</accession>
<feature type="domain" description="Glycoside hydrolase family 31 N-terminal" evidence="4">
    <location>
        <begin position="40"/>
        <end position="203"/>
    </location>
</feature>
<dbReference type="SUPFAM" id="SSF51011">
    <property type="entry name" value="Glycosyl hydrolase domain"/>
    <property type="match status" value="1"/>
</dbReference>
<evidence type="ECO:0000259" key="6">
    <source>
        <dbReference type="Pfam" id="PF21365"/>
    </source>
</evidence>
<dbReference type="SUPFAM" id="SSF74650">
    <property type="entry name" value="Galactose mutarotase-like"/>
    <property type="match status" value="1"/>
</dbReference>
<dbReference type="Pfam" id="PF13802">
    <property type="entry name" value="Gal_mutarotas_2"/>
    <property type="match status" value="1"/>
</dbReference>
<dbReference type="CDD" id="cd06591">
    <property type="entry name" value="GH31_xylosidase_XylS"/>
    <property type="match status" value="1"/>
</dbReference>
<sequence length="786" mass="91120">MKIVSCFFIILAGIFWGCSSPQNLKTDDKGIAFVNDSIQYRVEFLTPHSARILSLPKGDTLVTQRLVVSDSLPRFQNFTTKEGTKELTFSTEELTVLFNIEEKAFSFFETKTGKLLLKEKGNGESRTFTNTSVAGEECLNVVQRFVPDNEEALYGLGQYQNGVMNYRGDSVLFLQANMDIVNPFLVSTNRYGILWDNYSSSMFKDDETGYSFSSEVADASDYYFVYGKDMDEVIAGYRELTGEVPMFGKWVYGFWQSKERYKSFAELENVVKEYRKRKIPLDNIVQDWEYWGGKEYWNRLSFDQKNFDNPEAVINRLHNRYNVHFMLSVWPGFGPKTKVYAELDSVNALFNEPTWAGYKIFDAYNPYARDIFWQKLKTGLFNKGVDAWWMDATEPSFRDGFTQLKQEEKTKSAGKTYIGTFHRYLNVYSLELIRFLHEKLRKETDEKRVFILTRSAFASQQKYAAAVWSGDVSASWQNMKKQLAAGLNLSMSGIPYWTSDIGGFFVTERGAQFPEGLKSDEYKELYSRWFQFGAFSPLFRAHGTNVPREIWQFGSPGTVYYDNQLQYIKLRYRLLPYIYSLSYKVTAENYTMFRGLAMDFTQDTQTFNVNNAYMFGPAFLVRPVFEPLSVSAKTATYLPAHKGGCWYNFWTGEAVKCGQIHNMHTPLDVMPLYIKGGSVIPFAEEKQYTTEFPDTNLEVRIYSGADAAFDWYDDEGDSYRYQQGMFSQVRFQWYEDDQKFVIGERNGNYDGMPKNVHLTIRLYSPEQPEPVEKSIQYSGQEVTLFF</sequence>
<dbReference type="GO" id="GO:0004553">
    <property type="term" value="F:hydrolase activity, hydrolyzing O-glycosyl compounds"/>
    <property type="evidence" value="ECO:0007669"/>
    <property type="project" value="InterPro"/>
</dbReference>
<dbReference type="Pfam" id="PF17137">
    <property type="entry name" value="DUF5110"/>
    <property type="match status" value="1"/>
</dbReference>
<keyword evidence="2 7" id="KW-0378">Hydrolase</keyword>
<feature type="domain" description="Glycoside hydrolase family 31 TIM barrel" evidence="3">
    <location>
        <begin position="245"/>
        <end position="581"/>
    </location>
</feature>
<dbReference type="InterPro" id="IPR033403">
    <property type="entry name" value="DUF5110"/>
</dbReference>
<feature type="domain" description="DUF5110" evidence="5">
    <location>
        <begin position="696"/>
        <end position="763"/>
    </location>
</feature>
<evidence type="ECO:0000256" key="2">
    <source>
        <dbReference type="RuleBase" id="RU361185"/>
    </source>
</evidence>
<proteinExistence type="inferred from homology"/>
<gene>
    <name evidence="7" type="ORF">SAMN05444274_103223</name>
</gene>
<feature type="domain" description="Glycosyl hydrolase family 31 C-terminal" evidence="6">
    <location>
        <begin position="590"/>
        <end position="680"/>
    </location>
</feature>
<dbReference type="Gene3D" id="3.20.20.80">
    <property type="entry name" value="Glycosidases"/>
    <property type="match status" value="1"/>
</dbReference>
<keyword evidence="2" id="KW-0326">Glycosidase</keyword>
<dbReference type="InterPro" id="IPR048395">
    <property type="entry name" value="Glyco_hydro_31_C"/>
</dbReference>
<dbReference type="Proteomes" id="UP000184164">
    <property type="component" value="Unassembled WGS sequence"/>
</dbReference>
<dbReference type="RefSeq" id="WP_073000272.1">
    <property type="nucleotide sequence ID" value="NZ_FQUM01000003.1"/>
</dbReference>
<dbReference type="Pfam" id="PF21365">
    <property type="entry name" value="Glyco_hydro_31_3rd"/>
    <property type="match status" value="1"/>
</dbReference>
<evidence type="ECO:0000313" key="7">
    <source>
        <dbReference type="EMBL" id="SHF00522.1"/>
    </source>
</evidence>
<organism evidence="7 8">
    <name type="scientific">Mariniphaga anaerophila</name>
    <dbReference type="NCBI Taxonomy" id="1484053"/>
    <lineage>
        <taxon>Bacteria</taxon>
        <taxon>Pseudomonadati</taxon>
        <taxon>Bacteroidota</taxon>
        <taxon>Bacteroidia</taxon>
        <taxon>Marinilabiliales</taxon>
        <taxon>Prolixibacteraceae</taxon>
        <taxon>Mariniphaga</taxon>
    </lineage>
</organism>
<evidence type="ECO:0000256" key="1">
    <source>
        <dbReference type="ARBA" id="ARBA00007806"/>
    </source>
</evidence>
<comment type="similarity">
    <text evidence="1 2">Belongs to the glycosyl hydrolase 31 family.</text>
</comment>
<dbReference type="GO" id="GO:0030246">
    <property type="term" value="F:carbohydrate binding"/>
    <property type="evidence" value="ECO:0007669"/>
    <property type="project" value="InterPro"/>
</dbReference>
<dbReference type="Gene3D" id="2.60.40.1760">
    <property type="entry name" value="glycosyl hydrolase (family 31)"/>
    <property type="match status" value="1"/>
</dbReference>
<dbReference type="InterPro" id="IPR025887">
    <property type="entry name" value="Glyco_hydro_31_N_dom"/>
</dbReference>
<dbReference type="EMBL" id="FQUM01000003">
    <property type="protein sequence ID" value="SHF00522.1"/>
    <property type="molecule type" value="Genomic_DNA"/>
</dbReference>
<dbReference type="STRING" id="1484053.SAMN05444274_103223"/>
<dbReference type="AlphaFoldDB" id="A0A1M4Y4Z0"/>
<dbReference type="GO" id="GO:0005975">
    <property type="term" value="P:carbohydrate metabolic process"/>
    <property type="evidence" value="ECO:0007669"/>
    <property type="project" value="InterPro"/>
</dbReference>
<evidence type="ECO:0000313" key="8">
    <source>
        <dbReference type="Proteomes" id="UP000184164"/>
    </source>
</evidence>
<dbReference type="CDD" id="cd14752">
    <property type="entry name" value="GH31_N"/>
    <property type="match status" value="1"/>
</dbReference>
<evidence type="ECO:0000259" key="3">
    <source>
        <dbReference type="Pfam" id="PF01055"/>
    </source>
</evidence>
<evidence type="ECO:0000259" key="5">
    <source>
        <dbReference type="Pfam" id="PF17137"/>
    </source>
</evidence>
<dbReference type="PANTHER" id="PTHR43863">
    <property type="entry name" value="HYDROLASE, PUTATIVE (AFU_ORTHOLOGUE AFUA_1G03140)-RELATED"/>
    <property type="match status" value="1"/>
</dbReference>